<protein>
    <submittedName>
        <fullName evidence="3">Uncharacterized protein</fullName>
    </submittedName>
</protein>
<keyword evidence="3" id="KW-0614">Plasmid</keyword>
<geneLocation type="plasmid" evidence="2">
    <name>pNDM_1TM</name>
</geneLocation>
<dbReference type="EMBL" id="MF042353">
    <property type="protein sequence ID" value="AUS92094.1"/>
    <property type="molecule type" value="Genomic_DNA"/>
</dbReference>
<accession>A0A2I7ZHY0</accession>
<evidence type="ECO:0000313" key="3">
    <source>
        <dbReference type="EMBL" id="AUS92212.1"/>
    </source>
</evidence>
<name>A0A2I7ZHY0_KLEPN</name>
<feature type="region of interest" description="Disordered" evidence="1">
    <location>
        <begin position="111"/>
        <end position="138"/>
    </location>
</feature>
<feature type="compositionally biased region" description="Polar residues" evidence="1">
    <location>
        <begin position="112"/>
        <end position="122"/>
    </location>
</feature>
<sequence length="153" mass="16750">MHAECLLCGLLNRSTSSLSGKGQFAADGEEIKGREAFIHPFIFATADAKSRPPRKDDVGRYSAGQSMHTTRNVNSVFIEFTFRPSEWRVFIATVKAAHPDKDAASAMLNLRQDGSPTGQRQLAGSVHDSRVPPGTTPGPVFIIFSAKDKYQNR</sequence>
<geneLocation type="plasmid" evidence="3">
    <name>pNDM_6TM</name>
</geneLocation>
<proteinExistence type="predicted"/>
<evidence type="ECO:0000256" key="1">
    <source>
        <dbReference type="SAM" id="MobiDB-lite"/>
    </source>
</evidence>
<dbReference type="RefSeq" id="WP_103433626.1">
    <property type="nucleotide sequence ID" value="NZ_MF042353.1"/>
</dbReference>
<dbReference type="AlphaFoldDB" id="A0A2I7ZHY0"/>
<reference evidence="3" key="1">
    <citation type="journal article" date="2017" name="J. Antimicrob. Chemother.">
        <title>Illumina short-read and MinION long-read WGS to characterize the molecular epidemiology of an NDM-1 Serratia marcescens outbreak in Romania.</title>
        <authorList>
            <person name="Phan H.T.T."/>
            <person name="Stoesser N."/>
            <person name="Maciuca I.E."/>
            <person name="Toma F."/>
            <person name="Szekely E."/>
            <person name="Flonta M."/>
            <person name="Hubbard A.T.M."/>
            <person name="Pankhurst L."/>
            <person name="Do T."/>
            <person name="Peto T.E.A."/>
            <person name="Walker A.S."/>
            <person name="Crook D.W."/>
            <person name="Timofte D."/>
        </authorList>
    </citation>
    <scope>NUCLEOTIDE SEQUENCE</scope>
    <source>
        <strain evidence="2">1TM</strain>
        <strain evidence="3">6TM</strain>
        <plasmid evidence="2">pNDM_1TM</plasmid>
        <plasmid evidence="3">pNDM_6TM</plasmid>
    </source>
</reference>
<evidence type="ECO:0000313" key="2">
    <source>
        <dbReference type="EMBL" id="AUS92094.1"/>
    </source>
</evidence>
<organism evidence="3">
    <name type="scientific">Klebsiella pneumoniae</name>
    <dbReference type="NCBI Taxonomy" id="573"/>
    <lineage>
        <taxon>Bacteria</taxon>
        <taxon>Pseudomonadati</taxon>
        <taxon>Pseudomonadota</taxon>
        <taxon>Gammaproteobacteria</taxon>
        <taxon>Enterobacterales</taxon>
        <taxon>Enterobacteriaceae</taxon>
        <taxon>Klebsiella/Raoultella group</taxon>
        <taxon>Klebsiella</taxon>
        <taxon>Klebsiella pneumoniae complex</taxon>
    </lineage>
</organism>
<dbReference type="EMBL" id="MF042354">
    <property type="protein sequence ID" value="AUS92212.1"/>
    <property type="molecule type" value="Genomic_DNA"/>
</dbReference>